<name>A0ABX5FQX2_9BACL</name>
<gene>
    <name evidence="1" type="ORF">C7R92_12445</name>
</gene>
<evidence type="ECO:0000313" key="1">
    <source>
        <dbReference type="EMBL" id="PSK10576.1"/>
    </source>
</evidence>
<dbReference type="SUPFAM" id="SSF52833">
    <property type="entry name" value="Thioredoxin-like"/>
    <property type="match status" value="1"/>
</dbReference>
<dbReference type="CDD" id="cd02947">
    <property type="entry name" value="TRX_family"/>
    <property type="match status" value="1"/>
</dbReference>
<dbReference type="Gene3D" id="3.40.30.10">
    <property type="entry name" value="Glutaredoxin"/>
    <property type="match status" value="1"/>
</dbReference>
<accession>A0ABX5FQX2</accession>
<proteinExistence type="predicted"/>
<evidence type="ECO:0000313" key="2">
    <source>
        <dbReference type="Proteomes" id="UP000241645"/>
    </source>
</evidence>
<dbReference type="InterPro" id="IPR036249">
    <property type="entry name" value="Thioredoxin-like_sf"/>
</dbReference>
<dbReference type="EMBL" id="PXZO01000020">
    <property type="protein sequence ID" value="PSK10576.1"/>
    <property type="molecule type" value="Genomic_DNA"/>
</dbReference>
<dbReference type="Proteomes" id="UP000241645">
    <property type="component" value="Unassembled WGS sequence"/>
</dbReference>
<protein>
    <submittedName>
        <fullName evidence="1">Thioredoxin</fullName>
    </submittedName>
</protein>
<sequence>MLVEKYGDERWEYRTVQEYLELTELLAEIERHPISLLFIKTANCGVCDVTYARTVERLKQFPQVKSMVVSMEKIPTLSGEYLVFTAPAILLFVVGKEVFRQARFVSFDELERVLTSITC</sequence>
<keyword evidence="2" id="KW-1185">Reference proteome</keyword>
<reference evidence="1 2" key="1">
    <citation type="submission" date="2018-03" db="EMBL/GenBank/DDBJ databases">
        <title>Brevisbacillus phylogenomics.</title>
        <authorList>
            <person name="Dunlap C."/>
        </authorList>
    </citation>
    <scope>NUCLEOTIDE SEQUENCE [LARGE SCALE GENOMIC DNA]</scope>
    <source>
        <strain evidence="1 2">NRRL B-41110</strain>
    </source>
</reference>
<comment type="caution">
    <text evidence="1">The sequence shown here is derived from an EMBL/GenBank/DDBJ whole genome shotgun (WGS) entry which is preliminary data.</text>
</comment>
<organism evidence="1 2">
    <name type="scientific">Brevibacillus porteri</name>
    <dbReference type="NCBI Taxonomy" id="2126350"/>
    <lineage>
        <taxon>Bacteria</taxon>
        <taxon>Bacillati</taxon>
        <taxon>Bacillota</taxon>
        <taxon>Bacilli</taxon>
        <taxon>Bacillales</taxon>
        <taxon>Paenibacillaceae</taxon>
        <taxon>Brevibacillus</taxon>
    </lineage>
</organism>